<keyword evidence="5" id="KW-1185">Reference proteome</keyword>
<proteinExistence type="predicted"/>
<dbReference type="InterPro" id="IPR015393">
    <property type="entry name" value="DUF1972"/>
</dbReference>
<dbReference type="EMBL" id="JBBUTI010000001">
    <property type="protein sequence ID" value="MEK8045274.1"/>
    <property type="molecule type" value="Genomic_DNA"/>
</dbReference>
<dbReference type="Pfam" id="PF00534">
    <property type="entry name" value="Glycos_transf_1"/>
    <property type="match status" value="1"/>
</dbReference>
<evidence type="ECO:0000313" key="4">
    <source>
        <dbReference type="EMBL" id="MEK8045274.1"/>
    </source>
</evidence>
<evidence type="ECO:0000256" key="1">
    <source>
        <dbReference type="SAM" id="MobiDB-lite"/>
    </source>
</evidence>
<evidence type="ECO:0000259" key="3">
    <source>
        <dbReference type="Pfam" id="PF09314"/>
    </source>
</evidence>
<comment type="caution">
    <text evidence="4">The sequence shown here is derived from an EMBL/GenBank/DDBJ whole genome shotgun (WGS) entry which is preliminary data.</text>
</comment>
<dbReference type="SUPFAM" id="SSF53756">
    <property type="entry name" value="UDP-Glycosyltransferase/glycogen phosphorylase"/>
    <property type="match status" value="1"/>
</dbReference>
<dbReference type="Gene3D" id="3.40.50.2000">
    <property type="entry name" value="Glycogen Phosphorylase B"/>
    <property type="match status" value="2"/>
</dbReference>
<evidence type="ECO:0000259" key="2">
    <source>
        <dbReference type="Pfam" id="PF00534"/>
    </source>
</evidence>
<feature type="domain" description="DUF1972" evidence="3">
    <location>
        <begin position="22"/>
        <end position="195"/>
    </location>
</feature>
<protein>
    <submittedName>
        <fullName evidence="4">DUF1972 domain-containing protein</fullName>
    </submittedName>
</protein>
<feature type="region of interest" description="Disordered" evidence="1">
    <location>
        <begin position="1"/>
        <end position="20"/>
    </location>
</feature>
<feature type="compositionally biased region" description="Basic and acidic residues" evidence="1">
    <location>
        <begin position="1"/>
        <end position="13"/>
    </location>
</feature>
<dbReference type="PANTHER" id="PTHR12526:SF636">
    <property type="entry name" value="BLL3647 PROTEIN"/>
    <property type="match status" value="1"/>
</dbReference>
<gene>
    <name evidence="4" type="ORF">AACH00_02805</name>
</gene>
<dbReference type="InterPro" id="IPR001296">
    <property type="entry name" value="Glyco_trans_1"/>
</dbReference>
<accession>A0ABU9C3N7</accession>
<dbReference type="PANTHER" id="PTHR12526">
    <property type="entry name" value="GLYCOSYLTRANSFERASE"/>
    <property type="match status" value="1"/>
</dbReference>
<reference evidence="4 5" key="1">
    <citation type="submission" date="2024-04" db="EMBL/GenBank/DDBJ databases">
        <title>Novel species of the genus Ideonella isolated from streams.</title>
        <authorList>
            <person name="Lu H."/>
        </authorList>
    </citation>
    <scope>NUCLEOTIDE SEQUENCE [LARGE SCALE GENOMIC DNA]</scope>
    <source>
        <strain evidence="4 5">LYT19W</strain>
    </source>
</reference>
<feature type="domain" description="Glycosyl transferase family 1" evidence="2">
    <location>
        <begin position="218"/>
        <end position="362"/>
    </location>
</feature>
<organism evidence="4 5">
    <name type="scientific">Ideonella margarita</name>
    <dbReference type="NCBI Taxonomy" id="2984191"/>
    <lineage>
        <taxon>Bacteria</taxon>
        <taxon>Pseudomonadati</taxon>
        <taxon>Pseudomonadota</taxon>
        <taxon>Betaproteobacteria</taxon>
        <taxon>Burkholderiales</taxon>
        <taxon>Sphaerotilaceae</taxon>
        <taxon>Ideonella</taxon>
    </lineage>
</organism>
<name>A0ABU9C3N7_9BURK</name>
<dbReference type="RefSeq" id="WP_341397417.1">
    <property type="nucleotide sequence ID" value="NZ_JBBUTI010000001.1"/>
</dbReference>
<dbReference type="Proteomes" id="UP001379945">
    <property type="component" value="Unassembled WGS sequence"/>
</dbReference>
<sequence length="411" mass="45275">MRDEQRSQHRPSDGRAGSGRRQLSVLGIRGIPAAHGGFETFAARLAPWLVSRGWDITVYCQVDEIGEPHVTWWQGVRLVHIGVGPDTAVNSMRFDWACIRHVIKERAPLVLTLGYNTALFGARLRLAGVKQVINMDGIEWSRAKWGRLARAWLYLNDWGGCLLADHLLADHPHIARHLSTRVSMSRISMIPYGTDRIDDGDVGVLSAYGLQPGGYVTLIARPEPENSVLDIVQAFSARRRGVKLVVLGNYHPDVIPFHAEVLAAASDEVQFVGGIYEPERVAALRLHSLLYVHGHRVGGTNPSLLEAMGAGNAVLAHDNRFNRWVVGEGAAYFNGPEQAAEELDDLLNNPARRAQLAAHNRQRAATTFAWPRVLESYEQVLAAWHARAIGQAHVSLPAWTGRPEGNQGADS</sequence>
<dbReference type="Pfam" id="PF09314">
    <property type="entry name" value="DUF1972"/>
    <property type="match status" value="1"/>
</dbReference>
<evidence type="ECO:0000313" key="5">
    <source>
        <dbReference type="Proteomes" id="UP001379945"/>
    </source>
</evidence>